<organism evidence="2 3">
    <name type="scientific">Marinibaculum pumilum</name>
    <dbReference type="NCBI Taxonomy" id="1766165"/>
    <lineage>
        <taxon>Bacteria</taxon>
        <taxon>Pseudomonadati</taxon>
        <taxon>Pseudomonadota</taxon>
        <taxon>Alphaproteobacteria</taxon>
        <taxon>Rhodospirillales</taxon>
        <taxon>Rhodospirillaceae</taxon>
        <taxon>Marinibaculum</taxon>
    </lineage>
</organism>
<evidence type="ECO:0000259" key="1">
    <source>
        <dbReference type="Pfam" id="PF01425"/>
    </source>
</evidence>
<dbReference type="RefSeq" id="WP_379898116.1">
    <property type="nucleotide sequence ID" value="NZ_JBHRTR010000009.1"/>
</dbReference>
<dbReference type="EMBL" id="JBHRTR010000009">
    <property type="protein sequence ID" value="MFC3226239.1"/>
    <property type="molecule type" value="Genomic_DNA"/>
</dbReference>
<dbReference type="NCBIfam" id="NF005565">
    <property type="entry name" value="PRK07235.1"/>
    <property type="match status" value="1"/>
</dbReference>
<keyword evidence="3" id="KW-1185">Reference proteome</keyword>
<reference evidence="3" key="1">
    <citation type="journal article" date="2019" name="Int. J. Syst. Evol. Microbiol.">
        <title>The Global Catalogue of Microorganisms (GCM) 10K type strain sequencing project: providing services to taxonomists for standard genome sequencing and annotation.</title>
        <authorList>
            <consortium name="The Broad Institute Genomics Platform"/>
            <consortium name="The Broad Institute Genome Sequencing Center for Infectious Disease"/>
            <person name="Wu L."/>
            <person name="Ma J."/>
        </authorList>
    </citation>
    <scope>NUCLEOTIDE SEQUENCE [LARGE SCALE GENOMIC DNA]</scope>
    <source>
        <strain evidence="3">KCTC 42964</strain>
    </source>
</reference>
<feature type="domain" description="Amidase" evidence="1">
    <location>
        <begin position="74"/>
        <end position="492"/>
    </location>
</feature>
<gene>
    <name evidence="2" type="ORF">ACFOGJ_03305</name>
</gene>
<dbReference type="InterPro" id="IPR036928">
    <property type="entry name" value="AS_sf"/>
</dbReference>
<dbReference type="InterPro" id="IPR000120">
    <property type="entry name" value="Amidase"/>
</dbReference>
<accession>A0ABV7KVE6</accession>
<dbReference type="SUPFAM" id="SSF75304">
    <property type="entry name" value="Amidase signature (AS) enzymes"/>
    <property type="match status" value="1"/>
</dbReference>
<comment type="caution">
    <text evidence="2">The sequence shown here is derived from an EMBL/GenBank/DDBJ whole genome shotgun (WGS) entry which is preliminary data.</text>
</comment>
<dbReference type="Gene3D" id="3.90.1300.10">
    <property type="entry name" value="Amidase signature (AS) domain"/>
    <property type="match status" value="1"/>
</dbReference>
<dbReference type="PANTHER" id="PTHR11895">
    <property type="entry name" value="TRANSAMIDASE"/>
    <property type="match status" value="1"/>
</dbReference>
<protein>
    <submittedName>
        <fullName evidence="2">Amidase</fullName>
        <ecNumber evidence="2">3.5.1.4</ecNumber>
    </submittedName>
</protein>
<dbReference type="GO" id="GO:0004040">
    <property type="term" value="F:amidase activity"/>
    <property type="evidence" value="ECO:0007669"/>
    <property type="project" value="UniProtKB-EC"/>
</dbReference>
<dbReference type="PROSITE" id="PS00571">
    <property type="entry name" value="AMIDASES"/>
    <property type="match status" value="1"/>
</dbReference>
<sequence length="508" mass="54466">MPRSSSFPMPTVSDLQDAGALGGLDISEADAARFRDNLFPFFDMAGEMLTVPDYLPEVRYPRTPGYRPEGEENRYNAWYYKTSVKGTPGGRLAGKTVALKDNVMLAGVPMMNGASMLEGFTPEIDATIVTRMLDEGAEIAGKAHCEFFCLSSGSQTNATGPCHNPHRIGHTAGGSSSGSAALVAAGEVDMSIGGDQAGSIRMPAAFCGVYGMKPTHGLVPYSGILGMEATIDHAGPMTNSVADNALLLEVLAGPDGMDGRQVGVQTHAYSEGLDAGIKGMKIGVVKEGFGLRQSEAAVDAKVKAAAEKLAALGAEVEEVSVPLHAQIGVWYMPMLAEGMARQMFFGGGVSYGLNQLYPPGYVTRAASWKDRANEFPVNVTAFLLYGSYLMKVSRGRLYGKGINLRRKARAIYDELFGRYDLLAMPTVPMTAQKHAEATGSWEDWLAHCWDPLPNTSPYNYTGLPSMNVPCGMVDGLPVGLMLTGNAWQEQKIYRAAYAFEQAGDWKTM</sequence>
<name>A0ABV7KVE6_9PROT</name>
<dbReference type="PANTHER" id="PTHR11895:SF170">
    <property type="entry name" value="AMIDASE"/>
    <property type="match status" value="1"/>
</dbReference>
<keyword evidence="2" id="KW-0378">Hydrolase</keyword>
<evidence type="ECO:0000313" key="3">
    <source>
        <dbReference type="Proteomes" id="UP001595528"/>
    </source>
</evidence>
<dbReference type="Pfam" id="PF01425">
    <property type="entry name" value="Amidase"/>
    <property type="match status" value="1"/>
</dbReference>
<dbReference type="Proteomes" id="UP001595528">
    <property type="component" value="Unassembled WGS sequence"/>
</dbReference>
<dbReference type="EC" id="3.5.1.4" evidence="2"/>
<dbReference type="InterPro" id="IPR023631">
    <property type="entry name" value="Amidase_dom"/>
</dbReference>
<evidence type="ECO:0000313" key="2">
    <source>
        <dbReference type="EMBL" id="MFC3226239.1"/>
    </source>
</evidence>
<proteinExistence type="predicted"/>
<dbReference type="InterPro" id="IPR020556">
    <property type="entry name" value="Amidase_CS"/>
</dbReference>